<evidence type="ECO:0000313" key="2">
    <source>
        <dbReference type="Proteomes" id="UP000004597"/>
    </source>
</evidence>
<gene>
    <name evidence="1" type="ORF">HMPREF9138_00754</name>
</gene>
<proteinExistence type="predicted"/>
<name>G6AFF0_9BACT</name>
<sequence>MLLSLKVYTFHPKRLYFLPKNYILFIQKVYTFHPKGIYFSLKKYILFA</sequence>
<dbReference type="EMBL" id="AFXP01000005">
    <property type="protein sequence ID" value="EHG16627.1"/>
    <property type="molecule type" value="Genomic_DNA"/>
</dbReference>
<protein>
    <submittedName>
        <fullName evidence="1">Uncharacterized protein</fullName>
    </submittedName>
</protein>
<evidence type="ECO:0000313" key="1">
    <source>
        <dbReference type="EMBL" id="EHG16627.1"/>
    </source>
</evidence>
<accession>G6AFF0</accession>
<keyword evidence="2" id="KW-1185">Reference proteome</keyword>
<dbReference type="HOGENOM" id="CLU_3156265_0_0_10"/>
<dbReference type="Proteomes" id="UP000004597">
    <property type="component" value="Unassembled WGS sequence"/>
</dbReference>
<reference evidence="1 2" key="1">
    <citation type="submission" date="2011-10" db="EMBL/GenBank/DDBJ databases">
        <title>The Genome Sequence of Prevotella histicola F0411.</title>
        <authorList>
            <consortium name="The Broad Institute Genome Sequencing Platform"/>
            <person name="Earl A."/>
            <person name="Ward D."/>
            <person name="Feldgarden M."/>
            <person name="Gevers D."/>
            <person name="Izard J."/>
            <person name="Ganesan A."/>
            <person name="Blanton J.M."/>
            <person name="Baranova O.V."/>
            <person name="Tanner A.C."/>
            <person name="Mathney J.M.J."/>
            <person name="Dewhirst F.E."/>
            <person name="Young S.K."/>
            <person name="Zeng Q."/>
            <person name="Gargeya S."/>
            <person name="Fitzgerald M."/>
            <person name="Haas B."/>
            <person name="Abouelleil A."/>
            <person name="Alvarado L."/>
            <person name="Arachchi H.M."/>
            <person name="Berlin A."/>
            <person name="Brown A."/>
            <person name="Chapman S.B."/>
            <person name="Chen Z."/>
            <person name="Dunbar C."/>
            <person name="Freedman E."/>
            <person name="Gearin G."/>
            <person name="Gellesch M."/>
            <person name="Goldberg J."/>
            <person name="Griggs A."/>
            <person name="Gujja S."/>
            <person name="Heiman D."/>
            <person name="Howarth C."/>
            <person name="Larson L."/>
            <person name="Lui A."/>
            <person name="MacDonald P.J.P."/>
            <person name="Montmayeur A."/>
            <person name="Murphy C."/>
            <person name="Neiman D."/>
            <person name="Pearson M."/>
            <person name="Priest M."/>
            <person name="Roberts A."/>
            <person name="Saif S."/>
            <person name="Shea T."/>
            <person name="Shenoy N."/>
            <person name="Sisk P."/>
            <person name="Stolte C."/>
            <person name="Sykes S."/>
            <person name="Wortman J."/>
            <person name="Nusbaum C."/>
            <person name="Birren B."/>
        </authorList>
    </citation>
    <scope>NUCLEOTIDE SEQUENCE [LARGE SCALE GENOMIC DNA]</scope>
    <source>
        <strain evidence="1 2">F0411</strain>
    </source>
</reference>
<comment type="caution">
    <text evidence="1">The sequence shown here is derived from an EMBL/GenBank/DDBJ whole genome shotgun (WGS) entry which is preliminary data.</text>
</comment>
<dbReference type="AlphaFoldDB" id="G6AFF0"/>
<organism evidence="1 2">
    <name type="scientific">Prevotella histicola F0411</name>
    <dbReference type="NCBI Taxonomy" id="857291"/>
    <lineage>
        <taxon>Bacteria</taxon>
        <taxon>Pseudomonadati</taxon>
        <taxon>Bacteroidota</taxon>
        <taxon>Bacteroidia</taxon>
        <taxon>Bacteroidales</taxon>
        <taxon>Prevotellaceae</taxon>
        <taxon>Prevotella</taxon>
    </lineage>
</organism>